<evidence type="ECO:0000313" key="4">
    <source>
        <dbReference type="Proteomes" id="UP001331761"/>
    </source>
</evidence>
<evidence type="ECO:0000256" key="2">
    <source>
        <dbReference type="ARBA" id="ARBA00023134"/>
    </source>
</evidence>
<dbReference type="Proteomes" id="UP001331761">
    <property type="component" value="Unassembled WGS sequence"/>
</dbReference>
<dbReference type="EMBL" id="WIXE01011931">
    <property type="protein sequence ID" value="KAK5976391.1"/>
    <property type="molecule type" value="Genomic_DNA"/>
</dbReference>
<dbReference type="GO" id="GO:0005525">
    <property type="term" value="F:GTP binding"/>
    <property type="evidence" value="ECO:0007669"/>
    <property type="project" value="UniProtKB-KW"/>
</dbReference>
<proteinExistence type="predicted"/>
<dbReference type="GO" id="GO:0003924">
    <property type="term" value="F:GTPase activity"/>
    <property type="evidence" value="ECO:0007669"/>
    <property type="project" value="InterPro"/>
</dbReference>
<dbReference type="Pfam" id="PF00071">
    <property type="entry name" value="Ras"/>
    <property type="match status" value="1"/>
</dbReference>
<dbReference type="Gene3D" id="3.40.50.300">
    <property type="entry name" value="P-loop containing nucleotide triphosphate hydrolases"/>
    <property type="match status" value="1"/>
</dbReference>
<name>A0AAN8FBV2_TRICO</name>
<evidence type="ECO:0000256" key="1">
    <source>
        <dbReference type="ARBA" id="ARBA00022741"/>
    </source>
</evidence>
<dbReference type="AlphaFoldDB" id="A0AAN8FBV2"/>
<dbReference type="PANTHER" id="PTHR24072">
    <property type="entry name" value="RHO FAMILY GTPASE"/>
    <property type="match status" value="1"/>
</dbReference>
<sequence>MTKLTNMNGVRCVVIGDTNSGKDMMLKKYACCTGVPYDITNGQVVTGFNGRRCTFVDSAHVNGNEDVHVFLLCVSVARQASVEETVKTVLDAVLDHIHGIPFVLVGTQIEKRLIIRIGSYCDGETDSLPMPLNRAETFAKQIGASKYLECSEVTGEGLEEVFEEAFEIGLAHAMEKQNSKHRRKSLLEMARMKRTSCITQ</sequence>
<dbReference type="InterPro" id="IPR027417">
    <property type="entry name" value="P-loop_NTPase"/>
</dbReference>
<dbReference type="InterPro" id="IPR001806">
    <property type="entry name" value="Small_GTPase"/>
</dbReference>
<dbReference type="SMART" id="SM00174">
    <property type="entry name" value="RHO"/>
    <property type="match status" value="1"/>
</dbReference>
<keyword evidence="4" id="KW-1185">Reference proteome</keyword>
<keyword evidence="2" id="KW-0342">GTP-binding</keyword>
<dbReference type="GO" id="GO:0007264">
    <property type="term" value="P:small GTPase-mediated signal transduction"/>
    <property type="evidence" value="ECO:0007669"/>
    <property type="project" value="InterPro"/>
</dbReference>
<keyword evidence="1" id="KW-0547">Nucleotide-binding</keyword>
<gene>
    <name evidence="3" type="ORF">GCK32_005520</name>
</gene>
<accession>A0AAN8FBV2</accession>
<dbReference type="PRINTS" id="PR00449">
    <property type="entry name" value="RASTRNSFRMNG"/>
</dbReference>
<evidence type="ECO:0000313" key="3">
    <source>
        <dbReference type="EMBL" id="KAK5976391.1"/>
    </source>
</evidence>
<protein>
    <submittedName>
        <fullName evidence="3">Uncharacterized protein</fullName>
    </submittedName>
</protein>
<comment type="caution">
    <text evidence="3">The sequence shown here is derived from an EMBL/GenBank/DDBJ whole genome shotgun (WGS) entry which is preliminary data.</text>
</comment>
<dbReference type="InterPro" id="IPR003578">
    <property type="entry name" value="Small_GTPase_Rho"/>
</dbReference>
<dbReference type="SUPFAM" id="SSF52540">
    <property type="entry name" value="P-loop containing nucleoside triphosphate hydrolases"/>
    <property type="match status" value="1"/>
</dbReference>
<organism evidence="3 4">
    <name type="scientific">Trichostrongylus colubriformis</name>
    <name type="common">Black scour worm</name>
    <dbReference type="NCBI Taxonomy" id="6319"/>
    <lineage>
        <taxon>Eukaryota</taxon>
        <taxon>Metazoa</taxon>
        <taxon>Ecdysozoa</taxon>
        <taxon>Nematoda</taxon>
        <taxon>Chromadorea</taxon>
        <taxon>Rhabditida</taxon>
        <taxon>Rhabditina</taxon>
        <taxon>Rhabditomorpha</taxon>
        <taxon>Strongyloidea</taxon>
        <taxon>Trichostrongylidae</taxon>
        <taxon>Trichostrongylus</taxon>
    </lineage>
</organism>
<reference evidence="3 4" key="1">
    <citation type="submission" date="2019-10" db="EMBL/GenBank/DDBJ databases">
        <title>Assembly and Annotation for the nematode Trichostrongylus colubriformis.</title>
        <authorList>
            <person name="Martin J."/>
        </authorList>
    </citation>
    <scope>NUCLEOTIDE SEQUENCE [LARGE SCALE GENOMIC DNA]</scope>
    <source>
        <strain evidence="3">G859</strain>
        <tissue evidence="3">Whole worm</tissue>
    </source>
</reference>